<accession>A0A7V2F3G0</accession>
<gene>
    <name evidence="1" type="ORF">ENO08_03030</name>
</gene>
<organism evidence="1">
    <name type="scientific">Eiseniibacteriota bacterium</name>
    <dbReference type="NCBI Taxonomy" id="2212470"/>
    <lineage>
        <taxon>Bacteria</taxon>
        <taxon>Candidatus Eiseniibacteriota</taxon>
    </lineage>
</organism>
<dbReference type="AlphaFoldDB" id="A0A7V2F3G0"/>
<comment type="caution">
    <text evidence="1">The sequence shown here is derived from an EMBL/GenBank/DDBJ whole genome shotgun (WGS) entry which is preliminary data.</text>
</comment>
<proteinExistence type="predicted"/>
<dbReference type="EMBL" id="DSEC01000216">
    <property type="protein sequence ID" value="HER43413.1"/>
    <property type="molecule type" value="Genomic_DNA"/>
</dbReference>
<sequence>MARIGINEVLLYRETSGAVSREFTILPALLERFEEEGWESVIYFSSDADEEAVRRMLGGRRGARPVRTPIPALPTYMRVLRGLSYWPRAVRRDRLDLFHT</sequence>
<evidence type="ECO:0000313" key="1">
    <source>
        <dbReference type="EMBL" id="HER43413.1"/>
    </source>
</evidence>
<evidence type="ECO:0008006" key="2">
    <source>
        <dbReference type="Google" id="ProtNLM"/>
    </source>
</evidence>
<reference evidence="1" key="1">
    <citation type="journal article" date="2020" name="mSystems">
        <title>Genome- and Community-Level Interaction Insights into Carbon Utilization and Element Cycling Functions of Hydrothermarchaeota in Hydrothermal Sediment.</title>
        <authorList>
            <person name="Zhou Z."/>
            <person name="Liu Y."/>
            <person name="Xu W."/>
            <person name="Pan J."/>
            <person name="Luo Z.H."/>
            <person name="Li M."/>
        </authorList>
    </citation>
    <scope>NUCLEOTIDE SEQUENCE [LARGE SCALE GENOMIC DNA]</scope>
    <source>
        <strain evidence="1">SpSt-1233</strain>
    </source>
</reference>
<protein>
    <recommendedName>
        <fullName evidence="2">Glycosyltransferase family 4 protein</fullName>
    </recommendedName>
</protein>
<feature type="non-terminal residue" evidence="1">
    <location>
        <position position="100"/>
    </location>
</feature>
<dbReference type="Proteomes" id="UP000886069">
    <property type="component" value="Unassembled WGS sequence"/>
</dbReference>
<name>A0A7V2F3G0_UNCEI</name>